<feature type="non-terminal residue" evidence="1">
    <location>
        <position position="45"/>
    </location>
</feature>
<evidence type="ECO:0000313" key="1">
    <source>
        <dbReference type="EMBL" id="GEU89059.1"/>
    </source>
</evidence>
<gene>
    <name evidence="1" type="ORF">Tci_061037</name>
</gene>
<reference evidence="1" key="1">
    <citation type="journal article" date="2019" name="Sci. Rep.">
        <title>Draft genome of Tanacetum cinerariifolium, the natural source of mosquito coil.</title>
        <authorList>
            <person name="Yamashiro T."/>
            <person name="Shiraishi A."/>
            <person name="Satake H."/>
            <person name="Nakayama K."/>
        </authorList>
    </citation>
    <scope>NUCLEOTIDE SEQUENCE</scope>
</reference>
<name>A0A6L2NUL7_TANCI</name>
<organism evidence="1">
    <name type="scientific">Tanacetum cinerariifolium</name>
    <name type="common">Dalmatian daisy</name>
    <name type="synonym">Chrysanthemum cinerariifolium</name>
    <dbReference type="NCBI Taxonomy" id="118510"/>
    <lineage>
        <taxon>Eukaryota</taxon>
        <taxon>Viridiplantae</taxon>
        <taxon>Streptophyta</taxon>
        <taxon>Embryophyta</taxon>
        <taxon>Tracheophyta</taxon>
        <taxon>Spermatophyta</taxon>
        <taxon>Magnoliopsida</taxon>
        <taxon>eudicotyledons</taxon>
        <taxon>Gunneridae</taxon>
        <taxon>Pentapetalae</taxon>
        <taxon>asterids</taxon>
        <taxon>campanulids</taxon>
        <taxon>Asterales</taxon>
        <taxon>Asteraceae</taxon>
        <taxon>Asteroideae</taxon>
        <taxon>Anthemideae</taxon>
        <taxon>Anthemidinae</taxon>
        <taxon>Tanacetum</taxon>
    </lineage>
</organism>
<dbReference type="AlphaFoldDB" id="A0A6L2NUL7"/>
<sequence>MLTLKIVHFQVKLSRLKSSRLLGYLILEDPEEEPVEGEPLEEQEE</sequence>
<accession>A0A6L2NUL7</accession>
<comment type="caution">
    <text evidence="1">The sequence shown here is derived from an EMBL/GenBank/DDBJ whole genome shotgun (WGS) entry which is preliminary data.</text>
</comment>
<protein>
    <submittedName>
        <fullName evidence="1">Uncharacterized protein</fullName>
    </submittedName>
</protein>
<proteinExistence type="predicted"/>
<dbReference type="EMBL" id="BKCJ010009880">
    <property type="protein sequence ID" value="GEU89059.1"/>
    <property type="molecule type" value="Genomic_DNA"/>
</dbReference>